<gene>
    <name evidence="2" type="ORF">A3B92_00790</name>
</gene>
<reference evidence="2 3" key="1">
    <citation type="journal article" date="2016" name="Nat. Commun.">
        <title>Thousands of microbial genomes shed light on interconnected biogeochemical processes in an aquifer system.</title>
        <authorList>
            <person name="Anantharaman K."/>
            <person name="Brown C.T."/>
            <person name="Hug L.A."/>
            <person name="Sharon I."/>
            <person name="Castelle C.J."/>
            <person name="Probst A.J."/>
            <person name="Thomas B.C."/>
            <person name="Singh A."/>
            <person name="Wilkins M.J."/>
            <person name="Karaoz U."/>
            <person name="Brodie E.L."/>
            <person name="Williams K.H."/>
            <person name="Hubbard S.S."/>
            <person name="Banfield J.F."/>
        </authorList>
    </citation>
    <scope>NUCLEOTIDE SEQUENCE [LARGE SCALE GENOMIC DNA]</scope>
</reference>
<comment type="caution">
    <text evidence="2">The sequence shown here is derived from an EMBL/GenBank/DDBJ whole genome shotgun (WGS) entry which is preliminary data.</text>
</comment>
<evidence type="ECO:0000313" key="3">
    <source>
        <dbReference type="Proteomes" id="UP000177960"/>
    </source>
</evidence>
<proteinExistence type="predicted"/>
<dbReference type="InterPro" id="IPR011051">
    <property type="entry name" value="RmlC_Cupin_sf"/>
</dbReference>
<dbReference type="STRING" id="1798404.A3B92_00790"/>
<dbReference type="Proteomes" id="UP000177960">
    <property type="component" value="Unassembled WGS sequence"/>
</dbReference>
<dbReference type="InterPro" id="IPR006045">
    <property type="entry name" value="Cupin_1"/>
</dbReference>
<organism evidence="2 3">
    <name type="scientific">Candidatus Harrisonbacteria bacterium RIFCSPHIGHO2_02_FULL_42_16</name>
    <dbReference type="NCBI Taxonomy" id="1798404"/>
    <lineage>
        <taxon>Bacteria</taxon>
        <taxon>Candidatus Harrisoniibacteriota</taxon>
    </lineage>
</organism>
<dbReference type="AlphaFoldDB" id="A0A1G1ZKD7"/>
<dbReference type="InterPro" id="IPR014710">
    <property type="entry name" value="RmlC-like_jellyroll"/>
</dbReference>
<dbReference type="EMBL" id="MHJG01000005">
    <property type="protein sequence ID" value="OGY64307.1"/>
    <property type="molecule type" value="Genomic_DNA"/>
</dbReference>
<evidence type="ECO:0000259" key="1">
    <source>
        <dbReference type="Pfam" id="PF00190"/>
    </source>
</evidence>
<accession>A0A1G1ZKD7</accession>
<dbReference type="Gene3D" id="2.60.120.10">
    <property type="entry name" value="Jelly Rolls"/>
    <property type="match status" value="1"/>
</dbReference>
<protein>
    <recommendedName>
        <fullName evidence="1">Cupin type-1 domain-containing protein</fullName>
    </recommendedName>
</protein>
<feature type="domain" description="Cupin type-1" evidence="1">
    <location>
        <begin position="35"/>
        <end position="103"/>
    </location>
</feature>
<sequence>MNTKFSNQKIKPVFGDSRGNIFDILEIPVTHIGKITFKKGAVRGNHYHKKSTQYSYVIGGKLELTIMGLNNKKIKKIILSEGDLTTIPPKMIHIYRALANSSILDITTYARGKKGYEEDTIRVKNDHV</sequence>
<evidence type="ECO:0000313" key="2">
    <source>
        <dbReference type="EMBL" id="OGY64307.1"/>
    </source>
</evidence>
<dbReference type="SUPFAM" id="SSF51182">
    <property type="entry name" value="RmlC-like cupins"/>
    <property type="match status" value="1"/>
</dbReference>
<dbReference type="Pfam" id="PF00190">
    <property type="entry name" value="Cupin_1"/>
    <property type="match status" value="1"/>
</dbReference>
<name>A0A1G1ZKD7_9BACT</name>